<dbReference type="EMBL" id="HBUF01086796">
    <property type="protein sequence ID" value="CAG6634548.1"/>
    <property type="molecule type" value="Transcribed_RNA"/>
</dbReference>
<accession>A0A8D8SYU3</accession>
<sequence length="107" mass="12349">MFEGFSITTDNNCFIGRIIYTFVIEPRYLVNYFGGSSNVFGSIDLSSYSMKSSLIDAQLNRSWHESSYLSGFSYQPLTVFIPRVCFQCINTTQEQECHEKKIHKTFS</sequence>
<reference evidence="1" key="1">
    <citation type="submission" date="2021-05" db="EMBL/GenBank/DDBJ databases">
        <authorList>
            <person name="Alioto T."/>
            <person name="Alioto T."/>
            <person name="Gomez Garrido J."/>
        </authorList>
    </citation>
    <scope>NUCLEOTIDE SEQUENCE</scope>
</reference>
<evidence type="ECO:0000313" key="1">
    <source>
        <dbReference type="EMBL" id="CAG6678293.1"/>
    </source>
</evidence>
<proteinExistence type="predicted"/>
<dbReference type="AlphaFoldDB" id="A0A8D8SYU3"/>
<dbReference type="EMBL" id="HBUF01245527">
    <property type="protein sequence ID" value="CAG6678294.1"/>
    <property type="molecule type" value="Transcribed_RNA"/>
</dbReference>
<dbReference type="EMBL" id="HBUF01426548">
    <property type="protein sequence ID" value="CAG6741471.1"/>
    <property type="molecule type" value="Transcribed_RNA"/>
</dbReference>
<protein>
    <submittedName>
        <fullName evidence="1">Uncharacterized protein</fullName>
    </submittedName>
</protein>
<organism evidence="1">
    <name type="scientific">Cacopsylla melanoneura</name>
    <dbReference type="NCBI Taxonomy" id="428564"/>
    <lineage>
        <taxon>Eukaryota</taxon>
        <taxon>Metazoa</taxon>
        <taxon>Ecdysozoa</taxon>
        <taxon>Arthropoda</taxon>
        <taxon>Hexapoda</taxon>
        <taxon>Insecta</taxon>
        <taxon>Pterygota</taxon>
        <taxon>Neoptera</taxon>
        <taxon>Paraneoptera</taxon>
        <taxon>Hemiptera</taxon>
        <taxon>Sternorrhyncha</taxon>
        <taxon>Psylloidea</taxon>
        <taxon>Psyllidae</taxon>
        <taxon>Psyllinae</taxon>
        <taxon>Cacopsylla</taxon>
    </lineage>
</organism>
<dbReference type="EMBL" id="HBUF01598885">
    <property type="protein sequence ID" value="CAG6775553.1"/>
    <property type="molecule type" value="Transcribed_RNA"/>
</dbReference>
<dbReference type="EMBL" id="HBUF01426549">
    <property type="protein sequence ID" value="CAG6741472.1"/>
    <property type="molecule type" value="Transcribed_RNA"/>
</dbReference>
<name>A0A8D8SYU3_9HEMI</name>
<dbReference type="EMBL" id="HBUF01245526">
    <property type="protein sequence ID" value="CAG6678293.1"/>
    <property type="molecule type" value="Transcribed_RNA"/>
</dbReference>